<evidence type="ECO:0000256" key="1">
    <source>
        <dbReference type="SAM" id="MobiDB-lite"/>
    </source>
</evidence>
<feature type="compositionally biased region" description="Basic residues" evidence="1">
    <location>
        <begin position="1"/>
        <end position="10"/>
    </location>
</feature>
<protein>
    <submittedName>
        <fullName evidence="3">Putative HNH homing endonuclease</fullName>
    </submittedName>
</protein>
<keyword evidence="3" id="KW-0540">Nuclease</keyword>
<proteinExistence type="predicted"/>
<dbReference type="AlphaFoldDB" id="A0A0S2LP10"/>
<keyword evidence="3" id="KW-0378">Hydrolase</keyword>
<dbReference type="GO" id="GO:0004519">
    <property type="term" value="F:endonuclease activity"/>
    <property type="evidence" value="ECO:0007669"/>
    <property type="project" value="UniProtKB-KW"/>
</dbReference>
<sequence length="359" mass="41096">MPSYSNKKRTNVSLSAKNPKIESEASDPQSLQKEEQSECSASPLPEHPETRFFAQFDKDTLLKHWSSSNTLLEMAQKLGFSGADGLSRCDYDYIHAFKDRAVWRELVKFEPDRKNYVLNLSAEELQQAQAYPGIETLSSLGLHFMLSPRHGRDLIRAQLQKHKIPVKAALHKGVYGVSEKPLYWPTRFYEKRVGEKPKVCPICGFQAIHPEQIELDHTQDPAHGKRNARNKSYYTDPTVEPKCANCHTLKHRTGEPLQNKCGAWHLQLPKLRKYQCPDDIFCQNCPETRQLQKNYYLKWHLTGPTDYKCACCGVSKWGPNQQLLSLELHHIDNNNTNSCLSNLQLLCPNCHRAQRPSAA</sequence>
<evidence type="ECO:0000313" key="3">
    <source>
        <dbReference type="EMBL" id="ALO63092.1"/>
    </source>
</evidence>
<name>A0A0S2LP10_9CHLO</name>
<dbReference type="GeneID" id="26378751"/>
<organism evidence="3">
    <name type="scientific">Hafniomonas laevis</name>
    <dbReference type="NCBI Taxonomy" id="436124"/>
    <lineage>
        <taxon>Eukaryota</taxon>
        <taxon>Viridiplantae</taxon>
        <taxon>Chlorophyta</taxon>
        <taxon>core chlorophytes</taxon>
        <taxon>Chlorophyceae</taxon>
        <taxon>CS clade</taxon>
        <taxon>Chlamydomonadales</taxon>
        <taxon>Dunaliellaceae</taxon>
        <taxon>Hafniomonas</taxon>
    </lineage>
</organism>
<dbReference type="CDD" id="cd00085">
    <property type="entry name" value="HNHc"/>
    <property type="match status" value="1"/>
</dbReference>
<evidence type="ECO:0000259" key="2">
    <source>
        <dbReference type="SMART" id="SM00507"/>
    </source>
</evidence>
<accession>A0A0S2LP10</accession>
<gene>
    <name evidence="3" type="primary">orf359</name>
</gene>
<dbReference type="SMART" id="SM00507">
    <property type="entry name" value="HNHc"/>
    <property type="match status" value="2"/>
</dbReference>
<geneLocation type="chloroplast" evidence="3"/>
<keyword evidence="3" id="KW-0150">Chloroplast</keyword>
<dbReference type="InterPro" id="IPR003615">
    <property type="entry name" value="HNH_nuc"/>
</dbReference>
<dbReference type="RefSeq" id="YP_009185008.1">
    <property type="nucleotide sequence ID" value="NC_028583.1"/>
</dbReference>
<keyword evidence="3" id="KW-0255">Endonuclease</keyword>
<feature type="domain" description="HNH nuclease" evidence="2">
    <location>
        <begin position="290"/>
        <end position="352"/>
    </location>
</feature>
<reference evidence="3" key="1">
    <citation type="journal article" date="2015" name="BMC Evol. Biol.">
        <title>Chloroplast phylogenomic analysis of chlorophyte green algae identifies a novel lineage sister to the Sphaeropleales (Chlorophyceae).</title>
        <authorList>
            <person name="Lemieux C."/>
            <person name="Vincent A.T."/>
            <person name="Labarre A."/>
            <person name="Otis C."/>
            <person name="Turmel M."/>
        </authorList>
    </citation>
    <scope>NUCLEOTIDE SEQUENCE</scope>
</reference>
<dbReference type="EMBL" id="KT625415">
    <property type="protein sequence ID" value="ALO63092.1"/>
    <property type="molecule type" value="Genomic_DNA"/>
</dbReference>
<keyword evidence="3" id="KW-0934">Plastid</keyword>
<feature type="region of interest" description="Disordered" evidence="1">
    <location>
        <begin position="1"/>
        <end position="46"/>
    </location>
</feature>
<feature type="domain" description="HNH nuclease" evidence="2">
    <location>
        <begin position="188"/>
        <end position="248"/>
    </location>
</feature>